<feature type="region of interest" description="Disordered" evidence="1">
    <location>
        <begin position="190"/>
        <end position="219"/>
    </location>
</feature>
<evidence type="ECO:0000313" key="3">
    <source>
        <dbReference type="Proteomes" id="UP000652219"/>
    </source>
</evidence>
<reference evidence="2 3" key="1">
    <citation type="journal article" date="2020" name="Phytopathology">
        <title>Genome Sequence Resources of Colletotrichum truncatum, C. plurivorum, C. musicola, and C. sojae: Four Species Pathogenic to Soybean (Glycine max).</title>
        <authorList>
            <person name="Rogerio F."/>
            <person name="Boufleur T.R."/>
            <person name="Ciampi-Guillardi M."/>
            <person name="Sukno S.A."/>
            <person name="Thon M.R."/>
            <person name="Massola Junior N.S."/>
            <person name="Baroncelli R."/>
        </authorList>
    </citation>
    <scope>NUCLEOTIDE SEQUENCE [LARGE SCALE GENOMIC DNA]</scope>
    <source>
        <strain evidence="2 3">LFN0009</strain>
    </source>
</reference>
<evidence type="ECO:0000313" key="2">
    <source>
        <dbReference type="EMBL" id="KAF6819356.1"/>
    </source>
</evidence>
<evidence type="ECO:0000256" key="1">
    <source>
        <dbReference type="SAM" id="MobiDB-lite"/>
    </source>
</evidence>
<gene>
    <name evidence="2" type="ORF">CSOJ01_01413</name>
</gene>
<dbReference type="EMBL" id="WIGN01000010">
    <property type="protein sequence ID" value="KAF6819356.1"/>
    <property type="molecule type" value="Genomic_DNA"/>
</dbReference>
<proteinExistence type="predicted"/>
<dbReference type="Proteomes" id="UP000652219">
    <property type="component" value="Unassembled WGS sequence"/>
</dbReference>
<dbReference type="AlphaFoldDB" id="A0A8H6JVB1"/>
<name>A0A8H6JVB1_9PEZI</name>
<protein>
    <submittedName>
        <fullName evidence="2">Uncharacterized protein</fullName>
    </submittedName>
</protein>
<organism evidence="2 3">
    <name type="scientific">Colletotrichum sojae</name>
    <dbReference type="NCBI Taxonomy" id="2175907"/>
    <lineage>
        <taxon>Eukaryota</taxon>
        <taxon>Fungi</taxon>
        <taxon>Dikarya</taxon>
        <taxon>Ascomycota</taxon>
        <taxon>Pezizomycotina</taxon>
        <taxon>Sordariomycetes</taxon>
        <taxon>Hypocreomycetidae</taxon>
        <taxon>Glomerellales</taxon>
        <taxon>Glomerellaceae</taxon>
        <taxon>Colletotrichum</taxon>
        <taxon>Colletotrichum orchidearum species complex</taxon>
    </lineage>
</organism>
<sequence length="219" mass="23747">MRYDTMPLRFATMKLGLGAPLSRPCVLETASISPQRFLQIAVRSRWMRNAKDRREEMNQSRVMIVAQHGQDLQRLKQQNQGQEARGQDISPALAMLLPRSGLVGGGFQSLGLLGIFSDVSAAEASANPGSQSSMSVSMSHAASSGTLGINGALRLTKEPSILARGDERMCCDPVWEIMENQEAGGAMIGEPENQTGAVENESEHEEPAHCLHLRRPGPP</sequence>
<accession>A0A8H6JVB1</accession>
<keyword evidence="3" id="KW-1185">Reference proteome</keyword>
<comment type="caution">
    <text evidence="2">The sequence shown here is derived from an EMBL/GenBank/DDBJ whole genome shotgun (WGS) entry which is preliminary data.</text>
</comment>